<feature type="transmembrane region" description="Helical" evidence="1">
    <location>
        <begin position="222"/>
        <end position="240"/>
    </location>
</feature>
<feature type="transmembrane region" description="Helical" evidence="1">
    <location>
        <begin position="195"/>
        <end position="216"/>
    </location>
</feature>
<sequence length="351" mass="40129">MFALRRKNLLLVGFLVALIVISNFLIYRLEFMQPLPSEVALGSLIDLMFVIPLLIYFFLMKKKYSLKYMVPLAFAGYGVALLIIPHGFLSSYSFVKYIVLAGEGAFLLVEFYIVFKLVKNLPSIIRYMKKIDVPFFQNQIAQSLSSHLKSSSRLVDIITSEISMFYYSLFSWKAKRVTPKEDQQIFTFHQKTSVIALYIMLIHALVIESVGLHFLLHNWNEIIAYISLALNIYGLIYFIGEIQAVRLNPIVLTKTHLYLQVGLGKGLSVPLECIKSVTPYEGPEVLSSIESKEVFDCVLPDITKEKPAFEIELYAPMEAKFMYGFKKKVTKVHLRPDDPQGFYDALSAKIK</sequence>
<dbReference type="Proteomes" id="UP000321363">
    <property type="component" value="Unassembled WGS sequence"/>
</dbReference>
<reference evidence="2 3" key="1">
    <citation type="journal article" date="2005" name="Int. J. Syst. Evol. Microbiol.">
        <title>Bacillus litoralis sp. nov., isolated from a tidal flat of the Yellow Sea in Korea.</title>
        <authorList>
            <person name="Yoon J.H."/>
            <person name="Oh T.K."/>
        </authorList>
    </citation>
    <scope>NUCLEOTIDE SEQUENCE [LARGE SCALE GENOMIC DNA]</scope>
    <source>
        <strain evidence="2 3">SW-211</strain>
    </source>
</reference>
<accession>A0A5C6W0I0</accession>
<evidence type="ECO:0008006" key="4">
    <source>
        <dbReference type="Google" id="ProtNLM"/>
    </source>
</evidence>
<feature type="transmembrane region" description="Helical" evidence="1">
    <location>
        <begin position="9"/>
        <end position="27"/>
    </location>
</feature>
<keyword evidence="3" id="KW-1185">Reference proteome</keyword>
<dbReference type="EMBL" id="VOQF01000006">
    <property type="protein sequence ID" value="TXC90469.1"/>
    <property type="molecule type" value="Genomic_DNA"/>
</dbReference>
<keyword evidence="1" id="KW-0812">Transmembrane</keyword>
<keyword evidence="1" id="KW-0472">Membrane</keyword>
<feature type="transmembrane region" description="Helical" evidence="1">
    <location>
        <begin position="94"/>
        <end position="118"/>
    </location>
</feature>
<feature type="transmembrane region" description="Helical" evidence="1">
    <location>
        <begin position="68"/>
        <end position="88"/>
    </location>
</feature>
<evidence type="ECO:0000313" key="3">
    <source>
        <dbReference type="Proteomes" id="UP000321363"/>
    </source>
</evidence>
<name>A0A5C6W0I0_9BACI</name>
<dbReference type="RefSeq" id="WP_146948543.1">
    <property type="nucleotide sequence ID" value="NZ_VOQF01000006.1"/>
</dbReference>
<proteinExistence type="predicted"/>
<feature type="transmembrane region" description="Helical" evidence="1">
    <location>
        <begin position="39"/>
        <end position="59"/>
    </location>
</feature>
<evidence type="ECO:0000313" key="2">
    <source>
        <dbReference type="EMBL" id="TXC90469.1"/>
    </source>
</evidence>
<evidence type="ECO:0000256" key="1">
    <source>
        <dbReference type="SAM" id="Phobius"/>
    </source>
</evidence>
<dbReference type="OrthoDB" id="875405at2"/>
<dbReference type="AlphaFoldDB" id="A0A5C6W0I0"/>
<protein>
    <recommendedName>
        <fullName evidence="4">Beta-carotene 15,15'-monooxygenase</fullName>
    </recommendedName>
</protein>
<gene>
    <name evidence="2" type="ORF">FS935_11130</name>
</gene>
<comment type="caution">
    <text evidence="2">The sequence shown here is derived from an EMBL/GenBank/DDBJ whole genome shotgun (WGS) entry which is preliminary data.</text>
</comment>
<keyword evidence="1" id="KW-1133">Transmembrane helix</keyword>
<organism evidence="2 3">
    <name type="scientific">Metabacillus litoralis</name>
    <dbReference type="NCBI Taxonomy" id="152268"/>
    <lineage>
        <taxon>Bacteria</taxon>
        <taxon>Bacillati</taxon>
        <taxon>Bacillota</taxon>
        <taxon>Bacilli</taxon>
        <taxon>Bacillales</taxon>
        <taxon>Bacillaceae</taxon>
        <taxon>Metabacillus</taxon>
    </lineage>
</organism>